<keyword evidence="3" id="KW-1185">Reference proteome</keyword>
<dbReference type="GO" id="GO:0016192">
    <property type="term" value="P:vesicle-mediated transport"/>
    <property type="evidence" value="ECO:0007669"/>
    <property type="project" value="InterPro"/>
</dbReference>
<evidence type="ECO:0000313" key="3">
    <source>
        <dbReference type="Proteomes" id="UP000014977"/>
    </source>
</evidence>
<comment type="caution">
    <text evidence="2">The sequence shown here is derived from an EMBL/GenBank/DDBJ whole genome shotgun (WGS) entry which is preliminary data.</text>
</comment>
<gene>
    <name evidence="2" type="ORF">dsmv_2014</name>
</gene>
<sequence>MFAKITDLAIEETAAWYNTGKTLMDYVEKQFQAVIRLAPWLTDTVHPCDDGKDPIRSLMATLGMVPHSDHRALQKEASNLAQRIEALTAEVSSQRCISEEHRKTVAEQSVRLDGLKQLNDADKDRIAALSRTLAERTACIADQKKKITEATKALEESRNRLAARDKTLSETVKALEECRTAFSLKEEELKKHEQTSAQMEKEIAELKSHITDLRKSPA</sequence>
<name>S7TWX6_DESML</name>
<evidence type="ECO:0000256" key="1">
    <source>
        <dbReference type="SAM" id="Coils"/>
    </source>
</evidence>
<dbReference type="STRING" id="897.B2D07_08895"/>
<accession>S7TWX6</accession>
<dbReference type="SUPFAM" id="SSF47661">
    <property type="entry name" value="t-snare proteins"/>
    <property type="match status" value="1"/>
</dbReference>
<dbReference type="GO" id="GO:0016020">
    <property type="term" value="C:membrane"/>
    <property type="evidence" value="ECO:0007669"/>
    <property type="project" value="InterPro"/>
</dbReference>
<dbReference type="EMBL" id="ATHJ01000074">
    <property type="protein sequence ID" value="EPR41581.1"/>
    <property type="molecule type" value="Genomic_DNA"/>
</dbReference>
<dbReference type="RefSeq" id="WP_020876445.1">
    <property type="nucleotide sequence ID" value="NZ_ATHJ01000074.1"/>
</dbReference>
<dbReference type="Proteomes" id="UP000014977">
    <property type="component" value="Unassembled WGS sequence"/>
</dbReference>
<dbReference type="InterPro" id="IPR010989">
    <property type="entry name" value="SNARE"/>
</dbReference>
<reference evidence="2 3" key="1">
    <citation type="journal article" date="2013" name="Genome Announc.">
        <title>Draft genome sequences for three mercury-methylating, sulfate-reducing bacteria.</title>
        <authorList>
            <person name="Brown S.D."/>
            <person name="Hurt R.A.Jr."/>
            <person name="Gilmour C.C."/>
            <person name="Elias D.A."/>
        </authorList>
    </citation>
    <scope>NUCLEOTIDE SEQUENCE [LARGE SCALE GENOMIC DNA]</scope>
    <source>
        <strain evidence="2 3">DSM 2059</strain>
    </source>
</reference>
<protein>
    <submittedName>
        <fullName evidence="2">Uncharacterized protein</fullName>
    </submittedName>
</protein>
<feature type="coiled-coil region" evidence="1">
    <location>
        <begin position="140"/>
        <end position="216"/>
    </location>
</feature>
<organism evidence="2 3">
    <name type="scientific">Desulfococcus multivorans DSM 2059</name>
    <dbReference type="NCBI Taxonomy" id="1121405"/>
    <lineage>
        <taxon>Bacteria</taxon>
        <taxon>Pseudomonadati</taxon>
        <taxon>Thermodesulfobacteriota</taxon>
        <taxon>Desulfobacteria</taxon>
        <taxon>Desulfobacterales</taxon>
        <taxon>Desulfococcaceae</taxon>
        <taxon>Desulfococcus</taxon>
    </lineage>
</organism>
<keyword evidence="1" id="KW-0175">Coiled coil</keyword>
<evidence type="ECO:0000313" key="2">
    <source>
        <dbReference type="EMBL" id="EPR41581.1"/>
    </source>
</evidence>
<proteinExistence type="predicted"/>
<dbReference type="AlphaFoldDB" id="S7TWX6"/>